<dbReference type="InterPro" id="IPR018584">
    <property type="entry name" value="GT87"/>
</dbReference>
<name>A0A1J4TS93_9BACT</name>
<organism evidence="9 10">
    <name type="scientific">Candidatus Gottesmanbacteria bacterium CG1_02_37_22</name>
    <dbReference type="NCBI Taxonomy" id="1805209"/>
    <lineage>
        <taxon>Bacteria</taxon>
        <taxon>Candidatus Gottesmaniibacteriota</taxon>
    </lineage>
</organism>
<evidence type="ECO:0000256" key="3">
    <source>
        <dbReference type="ARBA" id="ARBA00022679"/>
    </source>
</evidence>
<dbReference type="EMBL" id="MNUY01000073">
    <property type="protein sequence ID" value="OIO12983.1"/>
    <property type="molecule type" value="Genomic_DNA"/>
</dbReference>
<feature type="transmembrane region" description="Helical" evidence="8">
    <location>
        <begin position="137"/>
        <end position="156"/>
    </location>
</feature>
<protein>
    <recommendedName>
        <fullName evidence="11">DUF2029 domain-containing protein</fullName>
    </recommendedName>
</protein>
<comment type="similarity">
    <text evidence="7">Belongs to the glycosyltransferase 87 family.</text>
</comment>
<feature type="transmembrane region" description="Helical" evidence="8">
    <location>
        <begin position="195"/>
        <end position="215"/>
    </location>
</feature>
<dbReference type="STRING" id="1805209.AUJ73_04600"/>
<gene>
    <name evidence="9" type="ORF">AUJ73_04600</name>
</gene>
<evidence type="ECO:0000256" key="7">
    <source>
        <dbReference type="ARBA" id="ARBA00024033"/>
    </source>
</evidence>
<dbReference type="Pfam" id="PF09594">
    <property type="entry name" value="GT87"/>
    <property type="match status" value="1"/>
</dbReference>
<feature type="transmembrane region" description="Helical" evidence="8">
    <location>
        <begin position="92"/>
        <end position="116"/>
    </location>
</feature>
<comment type="caution">
    <text evidence="9">The sequence shown here is derived from an EMBL/GenBank/DDBJ whole genome shotgun (WGS) entry which is preliminary data.</text>
</comment>
<dbReference type="GO" id="GO:0016758">
    <property type="term" value="F:hexosyltransferase activity"/>
    <property type="evidence" value="ECO:0007669"/>
    <property type="project" value="InterPro"/>
</dbReference>
<evidence type="ECO:0008006" key="11">
    <source>
        <dbReference type="Google" id="ProtNLM"/>
    </source>
</evidence>
<accession>A0A1J4TS93</accession>
<proteinExistence type="inferred from homology"/>
<feature type="transmembrane region" description="Helical" evidence="8">
    <location>
        <begin position="12"/>
        <end position="31"/>
    </location>
</feature>
<evidence type="ECO:0000256" key="8">
    <source>
        <dbReference type="SAM" id="Phobius"/>
    </source>
</evidence>
<keyword evidence="4 8" id="KW-0812">Transmembrane</keyword>
<evidence type="ECO:0000256" key="6">
    <source>
        <dbReference type="ARBA" id="ARBA00023136"/>
    </source>
</evidence>
<reference evidence="9 10" key="1">
    <citation type="journal article" date="2016" name="Environ. Microbiol.">
        <title>Genomic resolution of a cold subsurface aquifer community provides metabolic insights for novel microbes adapted to high CO concentrations.</title>
        <authorList>
            <person name="Probst A.J."/>
            <person name="Castelle C.J."/>
            <person name="Singh A."/>
            <person name="Brown C.T."/>
            <person name="Anantharaman K."/>
            <person name="Sharon I."/>
            <person name="Hug L.A."/>
            <person name="Burstein D."/>
            <person name="Emerson J.B."/>
            <person name="Thomas B.C."/>
            <person name="Banfield J.F."/>
        </authorList>
    </citation>
    <scope>NUCLEOTIDE SEQUENCE [LARGE SCALE GENOMIC DNA]</scope>
    <source>
        <strain evidence="9">CG1_02_37_22</strain>
    </source>
</reference>
<keyword evidence="3" id="KW-0808">Transferase</keyword>
<keyword evidence="2" id="KW-1003">Cell membrane</keyword>
<evidence type="ECO:0000256" key="1">
    <source>
        <dbReference type="ARBA" id="ARBA00004651"/>
    </source>
</evidence>
<dbReference type="AlphaFoldDB" id="A0A1J4TS93"/>
<comment type="subcellular location">
    <subcellularLocation>
        <location evidence="1">Cell membrane</location>
        <topology evidence="1">Multi-pass membrane protein</topology>
    </subcellularLocation>
</comment>
<feature type="transmembrane region" description="Helical" evidence="8">
    <location>
        <begin position="253"/>
        <end position="275"/>
    </location>
</feature>
<keyword evidence="5 8" id="KW-1133">Transmembrane helix</keyword>
<feature type="transmembrane region" description="Helical" evidence="8">
    <location>
        <begin position="168"/>
        <end position="190"/>
    </location>
</feature>
<dbReference type="Proteomes" id="UP000183120">
    <property type="component" value="Unassembled WGS sequence"/>
</dbReference>
<evidence type="ECO:0000256" key="5">
    <source>
        <dbReference type="ARBA" id="ARBA00022989"/>
    </source>
</evidence>
<evidence type="ECO:0000256" key="4">
    <source>
        <dbReference type="ARBA" id="ARBA00022692"/>
    </source>
</evidence>
<feature type="transmembrane region" description="Helical" evidence="8">
    <location>
        <begin position="334"/>
        <end position="350"/>
    </location>
</feature>
<evidence type="ECO:0000313" key="9">
    <source>
        <dbReference type="EMBL" id="OIO12983.1"/>
    </source>
</evidence>
<evidence type="ECO:0000313" key="10">
    <source>
        <dbReference type="Proteomes" id="UP000183120"/>
    </source>
</evidence>
<evidence type="ECO:0000256" key="2">
    <source>
        <dbReference type="ARBA" id="ARBA00022475"/>
    </source>
</evidence>
<sequence>MKKLRSIDSPIFYLSVLFFILSLFQVIRGVGRVVSTKELIDFKVYYQAVNASLLGQNPYFMNFGENIPFNYPPSSLLFLAPLTFLTPQSSEIILTDFSIISLLLGAYMLTSLFQISRNWTIRLLIFSFLLQNFPTKFTLVMGQVNLILLLLIITSFNHDQNNRPIQSGFLYGTASMVKLIPLPLGIYFLLRRKYLALATGIITFIAANVFVTSLFPNTGDFFLKRIFELSLLKNTIPTLYDQSLKAFFLRIGFYGHAQGISLIIVAFLFTITAMSYFKKKIKKKDRILNDLTFFSLILAITTIGNSFTWQHHLVFLFPGFIAETTYVLRNRVKIRGILLFLSAVLVGYHFPDIAHPPTTNPIFISHGTVGALILIFLLLTNSRGNLMFLTVKTKNIRRS</sequence>
<feature type="transmembrane region" description="Helical" evidence="8">
    <location>
        <begin position="362"/>
        <end position="379"/>
    </location>
</feature>
<keyword evidence="6 8" id="KW-0472">Membrane</keyword>
<dbReference type="GO" id="GO:0005886">
    <property type="term" value="C:plasma membrane"/>
    <property type="evidence" value="ECO:0007669"/>
    <property type="project" value="UniProtKB-SubCell"/>
</dbReference>